<reference evidence="2" key="1">
    <citation type="submission" date="2013-05" db="EMBL/GenBank/DDBJ databases">
        <title>Genome assembly of Cystobacter fuscus DSM 2262.</title>
        <authorList>
            <person name="Sharma G."/>
            <person name="Khatri I."/>
            <person name="Kaur C."/>
            <person name="Mayilraj S."/>
            <person name="Subramanian S."/>
        </authorList>
    </citation>
    <scope>NUCLEOTIDE SEQUENCE [LARGE SCALE GENOMIC DNA]</scope>
    <source>
        <strain evidence="2">DSM 2262</strain>
    </source>
</reference>
<evidence type="ECO:0000313" key="3">
    <source>
        <dbReference type="Proteomes" id="UP000011682"/>
    </source>
</evidence>
<gene>
    <name evidence="2" type="ORF">D187_007044</name>
</gene>
<dbReference type="EMBL" id="ANAH02000064">
    <property type="protein sequence ID" value="EPX57290.1"/>
    <property type="molecule type" value="Genomic_DNA"/>
</dbReference>
<evidence type="ECO:0000313" key="2">
    <source>
        <dbReference type="EMBL" id="EPX57290.1"/>
    </source>
</evidence>
<feature type="compositionally biased region" description="Basic and acidic residues" evidence="1">
    <location>
        <begin position="68"/>
        <end position="80"/>
    </location>
</feature>
<accession>S9NYJ0</accession>
<protein>
    <submittedName>
        <fullName evidence="2">Uncharacterized protein</fullName>
    </submittedName>
</protein>
<comment type="caution">
    <text evidence="2">The sequence shown here is derived from an EMBL/GenBank/DDBJ whole genome shotgun (WGS) entry which is preliminary data.</text>
</comment>
<feature type="region of interest" description="Disordered" evidence="1">
    <location>
        <begin position="31"/>
        <end position="80"/>
    </location>
</feature>
<keyword evidence="3" id="KW-1185">Reference proteome</keyword>
<name>S9NYJ0_CYSF2</name>
<dbReference type="AlphaFoldDB" id="S9NYJ0"/>
<proteinExistence type="predicted"/>
<dbReference type="RefSeq" id="WP_002623875.1">
    <property type="nucleotide sequence ID" value="NZ_ANAH02000064.1"/>
</dbReference>
<dbReference type="Proteomes" id="UP000011682">
    <property type="component" value="Unassembled WGS sequence"/>
</dbReference>
<sequence>MTKKRLGLIAGPLGILVLVGMSWRDAWVSEQNPPAGRVKEARSPRQASKPQEGQAQRPPPSRAQEAVVQRREEPSNEEGRFLVLGKKQQLKLELDKLQLHRVFDDGTTQYTYEGGTVVTILPDGEVLLLPEEI</sequence>
<feature type="compositionally biased region" description="Polar residues" evidence="1">
    <location>
        <begin position="45"/>
        <end position="54"/>
    </location>
</feature>
<evidence type="ECO:0000256" key="1">
    <source>
        <dbReference type="SAM" id="MobiDB-lite"/>
    </source>
</evidence>
<dbReference type="OrthoDB" id="9944224at2"/>
<organism evidence="2 3">
    <name type="scientific">Cystobacter fuscus (strain ATCC 25194 / DSM 2262 / NBRC 100088 / M29)</name>
    <dbReference type="NCBI Taxonomy" id="1242864"/>
    <lineage>
        <taxon>Bacteria</taxon>
        <taxon>Pseudomonadati</taxon>
        <taxon>Myxococcota</taxon>
        <taxon>Myxococcia</taxon>
        <taxon>Myxococcales</taxon>
        <taxon>Cystobacterineae</taxon>
        <taxon>Archangiaceae</taxon>
        <taxon>Cystobacter</taxon>
    </lineage>
</organism>